<name>A0A4R7BDW8_9NEIS</name>
<proteinExistence type="predicted"/>
<comment type="caution">
    <text evidence="1">The sequence shown here is derived from an EMBL/GenBank/DDBJ whole genome shotgun (WGS) entry which is preliminary data.</text>
</comment>
<keyword evidence="2" id="KW-1185">Reference proteome</keyword>
<gene>
    <name evidence="1" type="ORF">DFP86_102299</name>
</gene>
<evidence type="ECO:0000313" key="2">
    <source>
        <dbReference type="Proteomes" id="UP000295611"/>
    </source>
</evidence>
<accession>A0A4R7BDW8</accession>
<protein>
    <submittedName>
        <fullName evidence="1">Uncharacterized protein</fullName>
    </submittedName>
</protein>
<dbReference type="InterPro" id="IPR001387">
    <property type="entry name" value="Cro/C1-type_HTH"/>
</dbReference>
<dbReference type="Proteomes" id="UP000295611">
    <property type="component" value="Unassembled WGS sequence"/>
</dbReference>
<reference evidence="1 2" key="1">
    <citation type="submission" date="2019-03" db="EMBL/GenBank/DDBJ databases">
        <title>Genomic Encyclopedia of Type Strains, Phase III (KMG-III): the genomes of soil and plant-associated and newly described type strains.</title>
        <authorList>
            <person name="Whitman W."/>
        </authorList>
    </citation>
    <scope>NUCLEOTIDE SEQUENCE [LARGE SCALE GENOMIC DNA]</scope>
    <source>
        <strain evidence="1 2">CECT 8976</strain>
    </source>
</reference>
<organism evidence="1 2">
    <name type="scientific">Paludibacterium purpuratum</name>
    <dbReference type="NCBI Taxonomy" id="1144873"/>
    <lineage>
        <taxon>Bacteria</taxon>
        <taxon>Pseudomonadati</taxon>
        <taxon>Pseudomonadota</taxon>
        <taxon>Betaproteobacteria</taxon>
        <taxon>Neisseriales</taxon>
        <taxon>Chromobacteriaceae</taxon>
        <taxon>Paludibacterium</taxon>
    </lineage>
</organism>
<dbReference type="AlphaFoldDB" id="A0A4R7BDW8"/>
<dbReference type="EMBL" id="SNZP01000002">
    <property type="protein sequence ID" value="TDR82185.1"/>
    <property type="molecule type" value="Genomic_DNA"/>
</dbReference>
<dbReference type="OrthoDB" id="8662779at2"/>
<dbReference type="CDD" id="cd00093">
    <property type="entry name" value="HTH_XRE"/>
    <property type="match status" value="1"/>
</dbReference>
<dbReference type="RefSeq" id="WP_133678602.1">
    <property type="nucleotide sequence ID" value="NZ_SNZP01000002.1"/>
</dbReference>
<sequence>MDEIIIPSLAHRIRQILMDPKLKQELMTVLGWDNSNVSRYLAGNLGITEDKIDKVVEFLGILNVENRRLAPIIDMADVGFKAIKLDFERRFATRETLMKKAG</sequence>
<evidence type="ECO:0000313" key="1">
    <source>
        <dbReference type="EMBL" id="TDR82185.1"/>
    </source>
</evidence>